<organism evidence="6 7">
    <name type="scientific">Candidatus Nitronereus thalassa</name>
    <dbReference type="NCBI Taxonomy" id="3020898"/>
    <lineage>
        <taxon>Bacteria</taxon>
        <taxon>Pseudomonadati</taxon>
        <taxon>Nitrospirota</taxon>
        <taxon>Nitrospiria</taxon>
        <taxon>Nitrospirales</taxon>
        <taxon>Nitrospiraceae</taxon>
        <taxon>Candidatus Nitronereus</taxon>
    </lineage>
</organism>
<gene>
    <name evidence="6" type="ORF">PPG34_04260</name>
</gene>
<comment type="similarity">
    <text evidence="1">Belongs to the ABC transporter superfamily.</text>
</comment>
<keyword evidence="2" id="KW-0813">Transport</keyword>
<accession>A0ABU3K571</accession>
<proteinExistence type="inferred from homology"/>
<comment type="caution">
    <text evidence="6">The sequence shown here is derived from an EMBL/GenBank/DDBJ whole genome shotgun (WGS) entry which is preliminary data.</text>
</comment>
<evidence type="ECO:0000313" key="7">
    <source>
        <dbReference type="Proteomes" id="UP001250932"/>
    </source>
</evidence>
<dbReference type="GO" id="GO:0005524">
    <property type="term" value="F:ATP binding"/>
    <property type="evidence" value="ECO:0007669"/>
    <property type="project" value="UniProtKB-KW"/>
</dbReference>
<evidence type="ECO:0000256" key="4">
    <source>
        <dbReference type="ARBA" id="ARBA00022840"/>
    </source>
</evidence>
<dbReference type="InterPro" id="IPR003439">
    <property type="entry name" value="ABC_transporter-like_ATP-bd"/>
</dbReference>
<keyword evidence="7" id="KW-1185">Reference proteome</keyword>
<dbReference type="Gene3D" id="2.70.50.60">
    <property type="entry name" value="abc- transporter (atp binding component) like domain"/>
    <property type="match status" value="1"/>
</dbReference>
<evidence type="ECO:0000256" key="1">
    <source>
        <dbReference type="ARBA" id="ARBA00005417"/>
    </source>
</evidence>
<dbReference type="Pfam" id="PF00005">
    <property type="entry name" value="ABC_tran"/>
    <property type="match status" value="1"/>
</dbReference>
<dbReference type="Gene3D" id="3.40.50.300">
    <property type="entry name" value="P-loop containing nucleotide triphosphate hydrolases"/>
    <property type="match status" value="1"/>
</dbReference>
<keyword evidence="3" id="KW-0547">Nucleotide-binding</keyword>
<dbReference type="RefSeq" id="WP_313831900.1">
    <property type="nucleotide sequence ID" value="NZ_JAQOUE010000001.1"/>
</dbReference>
<keyword evidence="4 6" id="KW-0067">ATP-binding</keyword>
<dbReference type="Pfam" id="PF14524">
    <property type="entry name" value="Wzt_C"/>
    <property type="match status" value="1"/>
</dbReference>
<dbReference type="InterPro" id="IPR050683">
    <property type="entry name" value="Bact_Polysacc_Export_ATP-bd"/>
</dbReference>
<dbReference type="SMART" id="SM00382">
    <property type="entry name" value="AAA"/>
    <property type="match status" value="1"/>
</dbReference>
<dbReference type="InterPro" id="IPR027417">
    <property type="entry name" value="P-loop_NTPase"/>
</dbReference>
<dbReference type="PANTHER" id="PTHR46743:SF2">
    <property type="entry name" value="TEICHOIC ACIDS EXPORT ATP-BINDING PROTEIN TAGH"/>
    <property type="match status" value="1"/>
</dbReference>
<dbReference type="PANTHER" id="PTHR46743">
    <property type="entry name" value="TEICHOIC ACIDS EXPORT ATP-BINDING PROTEIN TAGH"/>
    <property type="match status" value="1"/>
</dbReference>
<dbReference type="CDD" id="cd03220">
    <property type="entry name" value="ABC_KpsT_Wzt"/>
    <property type="match status" value="1"/>
</dbReference>
<dbReference type="PROSITE" id="PS50893">
    <property type="entry name" value="ABC_TRANSPORTER_2"/>
    <property type="match status" value="1"/>
</dbReference>
<dbReference type="InterPro" id="IPR029439">
    <property type="entry name" value="Wzt_C"/>
</dbReference>
<dbReference type="InterPro" id="IPR015860">
    <property type="entry name" value="ABC_transpr_TagH-like"/>
</dbReference>
<evidence type="ECO:0000256" key="2">
    <source>
        <dbReference type="ARBA" id="ARBA00022448"/>
    </source>
</evidence>
<evidence type="ECO:0000259" key="5">
    <source>
        <dbReference type="PROSITE" id="PS50893"/>
    </source>
</evidence>
<reference evidence="6 7" key="1">
    <citation type="journal article" date="2023" name="ISME J.">
        <title>Cultivation and genomic characterization of novel and ubiquitous marine nitrite-oxidizing bacteria from the Nitrospirales.</title>
        <authorList>
            <person name="Mueller A.J."/>
            <person name="Daebeler A."/>
            <person name="Herbold C.W."/>
            <person name="Kirkegaard R.H."/>
            <person name="Daims H."/>
        </authorList>
    </citation>
    <scope>NUCLEOTIDE SEQUENCE [LARGE SCALE GENOMIC DNA]</scope>
    <source>
        <strain evidence="6 7">EB</strain>
    </source>
</reference>
<dbReference type="Proteomes" id="UP001250932">
    <property type="component" value="Unassembled WGS sequence"/>
</dbReference>
<protein>
    <submittedName>
        <fullName evidence="6">ABC transporter ATP-binding protein</fullName>
    </submittedName>
</protein>
<dbReference type="CDD" id="cd10147">
    <property type="entry name" value="Wzt_C-like"/>
    <property type="match status" value="1"/>
</dbReference>
<feature type="domain" description="ABC transporter" evidence="5">
    <location>
        <begin position="33"/>
        <end position="261"/>
    </location>
</feature>
<evidence type="ECO:0000256" key="3">
    <source>
        <dbReference type="ARBA" id="ARBA00022741"/>
    </source>
</evidence>
<evidence type="ECO:0000313" key="6">
    <source>
        <dbReference type="EMBL" id="MDT7041550.1"/>
    </source>
</evidence>
<dbReference type="InterPro" id="IPR003593">
    <property type="entry name" value="AAA+_ATPase"/>
</dbReference>
<dbReference type="SUPFAM" id="SSF52540">
    <property type="entry name" value="P-loop containing nucleoside triphosphate hydrolases"/>
    <property type="match status" value="1"/>
</dbReference>
<name>A0ABU3K571_9BACT</name>
<sequence>MSSVAITVDHISKRYKLGEAKNRHSSLKEQMTKSLKSVFRMNGHHSSCDKNDIYWALKDITFEVKEGEVVGLIGHNGAGKSTLLKILTRITSPTTGKIKLHGRVSSLLEVGTGFHPELTGRENIYLNGAILGMKKEEISRKFDEIVAFAEVERFLDTPVKRYSSGMGVRLAFAVAAHLEPEILLIDEVLAVGDSGFQRKCLGKMESVSKEGRTIIFVSHQMAAVSNLCNRAILLQDGQIKMMGDTESVVKRYLVNVGEQSDLPLHVRTDRVGSGRLRFSELRIEDFNGNATRTILSGEGIKLILKYNSCIENDDELQNVSVAALFLDRGGNKIFTVGSFISGGDFEKAPSCGSFVCEIPKFLLVEEEYHIHVWASVNGEEADYVENALTVNVASRNILGTSFTLLKRKHGTFVMPHSWMCHISL</sequence>
<dbReference type="EMBL" id="JAQOUE010000001">
    <property type="protein sequence ID" value="MDT7041550.1"/>
    <property type="molecule type" value="Genomic_DNA"/>
</dbReference>